<dbReference type="RefSeq" id="XP_033576709.1">
    <property type="nucleotide sequence ID" value="XM_033725586.1"/>
</dbReference>
<reference evidence="2 4" key="1">
    <citation type="journal article" date="2020" name="Stud. Mycol.">
        <title>101 Dothideomycetes genomes: a test case for predicting lifestyles and emergence of pathogens.</title>
        <authorList>
            <person name="Haridas S."/>
            <person name="Albert R."/>
            <person name="Binder M."/>
            <person name="Bloem J."/>
            <person name="Labutti K."/>
            <person name="Salamov A."/>
            <person name="Andreopoulos B."/>
            <person name="Baker S."/>
            <person name="Barry K."/>
            <person name="Bills G."/>
            <person name="Bluhm B."/>
            <person name="Cannon C."/>
            <person name="Castanera R."/>
            <person name="Culley D."/>
            <person name="Daum C."/>
            <person name="Ezra D."/>
            <person name="Gonzalez J."/>
            <person name="Henrissat B."/>
            <person name="Kuo A."/>
            <person name="Liang C."/>
            <person name="Lipzen A."/>
            <person name="Lutzoni F."/>
            <person name="Magnuson J."/>
            <person name="Mondo S."/>
            <person name="Nolan M."/>
            <person name="Ohm R."/>
            <person name="Pangilinan J."/>
            <person name="Park H.-J."/>
            <person name="Ramirez L."/>
            <person name="Alfaro M."/>
            <person name="Sun H."/>
            <person name="Tritt A."/>
            <person name="Yoshinaga Y."/>
            <person name="Zwiers L.-H."/>
            <person name="Turgeon B."/>
            <person name="Goodwin S."/>
            <person name="Spatafora J."/>
            <person name="Crous P."/>
            <person name="Grigoriev I."/>
        </authorList>
    </citation>
    <scope>NUCLEOTIDE SEQUENCE</scope>
    <source>
        <strain evidence="2 4">CBS 304.34</strain>
    </source>
</reference>
<sequence length="123" mass="13354">MQMRWQGLSTEALGNEGRRMQPSNSNFTTFAPSSPLQPITRGGPSSASDGSNHPSSNMQWIQHPQREYLEACGTECDFEAAAFVFLSVAAPERLVGDSPLRGSAQVLKFLHTTLATPCIKAFP</sequence>
<protein>
    <submittedName>
        <fullName evidence="2 4">Uncharacterized protein</fullName>
    </submittedName>
</protein>
<evidence type="ECO:0000313" key="4">
    <source>
        <dbReference type="RefSeq" id="XP_033576709.1"/>
    </source>
</evidence>
<evidence type="ECO:0000256" key="1">
    <source>
        <dbReference type="SAM" id="MobiDB-lite"/>
    </source>
</evidence>
<reference evidence="4" key="3">
    <citation type="submission" date="2025-04" db="UniProtKB">
        <authorList>
            <consortium name="RefSeq"/>
        </authorList>
    </citation>
    <scope>IDENTIFICATION</scope>
    <source>
        <strain evidence="4">CBS 304.34</strain>
    </source>
</reference>
<keyword evidence="3" id="KW-1185">Reference proteome</keyword>
<accession>A0A6A6YP41</accession>
<evidence type="ECO:0000313" key="2">
    <source>
        <dbReference type="EMBL" id="KAF2809745.1"/>
    </source>
</evidence>
<dbReference type="EMBL" id="MU003701">
    <property type="protein sequence ID" value="KAF2809745.1"/>
    <property type="molecule type" value="Genomic_DNA"/>
</dbReference>
<feature type="compositionally biased region" description="Polar residues" evidence="1">
    <location>
        <begin position="21"/>
        <end position="60"/>
    </location>
</feature>
<proteinExistence type="predicted"/>
<dbReference type="GeneID" id="54466479"/>
<dbReference type="AlphaFoldDB" id="A0A6A6YP41"/>
<evidence type="ECO:0000313" key="3">
    <source>
        <dbReference type="Proteomes" id="UP000504636"/>
    </source>
</evidence>
<feature type="region of interest" description="Disordered" evidence="1">
    <location>
        <begin position="1"/>
        <end position="60"/>
    </location>
</feature>
<dbReference type="Proteomes" id="UP000504636">
    <property type="component" value="Unplaced"/>
</dbReference>
<reference evidence="4" key="2">
    <citation type="submission" date="2020-04" db="EMBL/GenBank/DDBJ databases">
        <authorList>
            <consortium name="NCBI Genome Project"/>
        </authorList>
    </citation>
    <scope>NUCLEOTIDE SEQUENCE</scope>
    <source>
        <strain evidence="4">CBS 304.34</strain>
    </source>
</reference>
<gene>
    <name evidence="2 4" type="ORF">BDZ99DRAFT_521068</name>
</gene>
<organism evidence="2">
    <name type="scientific">Mytilinidion resinicola</name>
    <dbReference type="NCBI Taxonomy" id="574789"/>
    <lineage>
        <taxon>Eukaryota</taxon>
        <taxon>Fungi</taxon>
        <taxon>Dikarya</taxon>
        <taxon>Ascomycota</taxon>
        <taxon>Pezizomycotina</taxon>
        <taxon>Dothideomycetes</taxon>
        <taxon>Pleosporomycetidae</taxon>
        <taxon>Mytilinidiales</taxon>
        <taxon>Mytilinidiaceae</taxon>
        <taxon>Mytilinidion</taxon>
    </lineage>
</organism>
<name>A0A6A6YP41_9PEZI</name>